<dbReference type="OrthoDB" id="9768262at2"/>
<dbReference type="InterPro" id="IPR037284">
    <property type="entry name" value="SUF_FeS_clus_asmbl_SufBD_sf"/>
</dbReference>
<dbReference type="PANTHER" id="PTHR43575">
    <property type="entry name" value="PROTEIN ABCI7, CHLOROPLASTIC"/>
    <property type="match status" value="1"/>
</dbReference>
<evidence type="ECO:0000313" key="2">
    <source>
        <dbReference type="EMBL" id="ADE38259.1"/>
    </source>
</evidence>
<feature type="domain" description="SUF system FeS cluster assembly SufBD core" evidence="1">
    <location>
        <begin position="161"/>
        <end position="388"/>
    </location>
</feature>
<accession>D5BNJ2</accession>
<dbReference type="RefSeq" id="WP_013044889.1">
    <property type="nucleotide sequence ID" value="NC_014010.1"/>
</dbReference>
<dbReference type="HOGENOM" id="CLU_026231_5_2_5"/>
<dbReference type="Pfam" id="PF01458">
    <property type="entry name" value="SUFBD_core"/>
    <property type="match status" value="1"/>
</dbReference>
<keyword evidence="3" id="KW-1185">Reference proteome</keyword>
<dbReference type="GO" id="GO:0016226">
    <property type="term" value="P:iron-sulfur cluster assembly"/>
    <property type="evidence" value="ECO:0007669"/>
    <property type="project" value="InterPro"/>
</dbReference>
<proteinExistence type="predicted"/>
<dbReference type="EMBL" id="CP001751">
    <property type="protein sequence ID" value="ADE38259.1"/>
    <property type="molecule type" value="Genomic_DNA"/>
</dbReference>
<name>D5BNJ2_PUNMI</name>
<dbReference type="Proteomes" id="UP000007460">
    <property type="component" value="Chromosome"/>
</dbReference>
<dbReference type="STRING" id="488538.SAR116_0016"/>
<dbReference type="InterPro" id="IPR000825">
    <property type="entry name" value="SUF_FeS_clus_asmbl_SufBD_core"/>
</dbReference>
<dbReference type="eggNOG" id="COG0719">
    <property type="taxonomic scope" value="Bacteria"/>
</dbReference>
<evidence type="ECO:0000313" key="3">
    <source>
        <dbReference type="Proteomes" id="UP000007460"/>
    </source>
</evidence>
<dbReference type="AlphaFoldDB" id="D5BNJ2"/>
<dbReference type="InterPro" id="IPR055346">
    <property type="entry name" value="Fe-S_cluster_assembly_SufBD"/>
</dbReference>
<organism evidence="2 3">
    <name type="scientific">Puniceispirillum marinum (strain IMCC1322)</name>
    <dbReference type="NCBI Taxonomy" id="488538"/>
    <lineage>
        <taxon>Bacteria</taxon>
        <taxon>Pseudomonadati</taxon>
        <taxon>Pseudomonadota</taxon>
        <taxon>Alphaproteobacteria</taxon>
        <taxon>Candidatus Puniceispirillales</taxon>
        <taxon>Candidatus Puniceispirillaceae</taxon>
        <taxon>Candidatus Puniceispirillum</taxon>
    </lineage>
</organism>
<evidence type="ECO:0000259" key="1">
    <source>
        <dbReference type="Pfam" id="PF01458"/>
    </source>
</evidence>
<dbReference type="KEGG" id="apb:SAR116_0016"/>
<dbReference type="PANTHER" id="PTHR43575:SF1">
    <property type="entry name" value="PROTEIN ABCI7, CHLOROPLASTIC"/>
    <property type="match status" value="1"/>
</dbReference>
<sequence length="421" mass="44261">MLASTMQPNLDQMTGLGGVRSDALARWQASGWPDANVEAWRFTRLGAVIARDLVPAIQGGETGRETSATIAKIAAEMQAHVIRFYNGMIDVASLDGLPDGMVATHSLTSDFDAIAAEVAGLAPNDHPVGNLSLAAMSSGLRLSVAAGVQITQPVLLAFEGDGENVSAHPVLMVDVGMGSAAVIAEWHQSQLGLNAPLCALRLADKARLDYAKVQAEGADSVHLAATGIALGEESVFAGFSISAGGQLARLETHVTLTGETAECGLSAIYLGRDKQHHDITTYMDHAVGHCHSNQIIRGVLDDASRGVFQGKVHVAPDAQKTDGQQMSRALLLSRKAEADAKPELEIYADDVICAHGATVGELDETQLFYLTSRGIPKAKARAMLIGAFLDDAIDVVDNAALASMLRHISDGWMADVKGVSL</sequence>
<dbReference type="GO" id="GO:0003887">
    <property type="term" value="F:DNA-directed DNA polymerase activity"/>
    <property type="evidence" value="ECO:0007669"/>
    <property type="project" value="UniProtKB-EC"/>
</dbReference>
<dbReference type="EC" id="2.7.7.7" evidence="2"/>
<dbReference type="SUPFAM" id="SSF101960">
    <property type="entry name" value="Stabilizer of iron transporter SufD"/>
    <property type="match status" value="1"/>
</dbReference>
<protein>
    <submittedName>
        <fullName evidence="2">SufD, needed for fhuF Fe-S center production/stability</fullName>
        <ecNumber evidence="2">2.7.7.7</ecNumber>
    </submittedName>
</protein>
<keyword evidence="2" id="KW-0808">Transferase</keyword>
<dbReference type="NCBIfam" id="TIGR01981">
    <property type="entry name" value="sufD"/>
    <property type="match status" value="1"/>
</dbReference>
<keyword evidence="2" id="KW-0548">Nucleotidyltransferase</keyword>
<gene>
    <name evidence="2" type="ordered locus">SAR116_0016</name>
</gene>
<reference evidence="2 3" key="1">
    <citation type="journal article" date="2010" name="J. Bacteriol.">
        <title>Complete genome sequence of "Candidatus Puniceispirillum marinum" IMCC1322, a representative of the SAR116 clade in the Alphaproteobacteria.</title>
        <authorList>
            <person name="Oh H.M."/>
            <person name="Kwon K.K."/>
            <person name="Kang I."/>
            <person name="Kang S.G."/>
            <person name="Lee J.H."/>
            <person name="Kim S.J."/>
            <person name="Cho J.C."/>
        </authorList>
    </citation>
    <scope>NUCLEOTIDE SEQUENCE [LARGE SCALE GENOMIC DNA]</scope>
    <source>
        <strain evidence="2 3">IMCC1322</strain>
    </source>
</reference>
<dbReference type="InterPro" id="IPR011542">
    <property type="entry name" value="SUF_FeS_clus_asmbl_SufD"/>
</dbReference>